<dbReference type="EMBL" id="JAFBMS010000072">
    <property type="protein sequence ID" value="KAG9338174.1"/>
    <property type="molecule type" value="Genomic_DNA"/>
</dbReference>
<dbReference type="OrthoDB" id="8845279at2759"/>
<dbReference type="AlphaFoldDB" id="A0A8T2NDX6"/>
<evidence type="ECO:0000313" key="3">
    <source>
        <dbReference type="Proteomes" id="UP000824540"/>
    </source>
</evidence>
<proteinExistence type="predicted"/>
<sequence length="398" mass="46489">MQLALASSQDSISWQRPQLAHRTGANGSPTVAGPEEQTTSAFPERATTLHETKRRPTKLPILPGAVLTFSRSKLGERLYKSTTDFITDSSLKIMRPDYNSLHDPHLRNYYHRRDLNDKLKKGNFITADNESGKRRKFIELQDKGIIPGNLSLAEMENLLDEDRQRQRRAKAKEDISKSDGFCYRAMDIHNINEDERAQAMAYERQYRHEYRREKYLKEVKEEKDRKKQLIVKQKCDRQQKKIMVESEMAKEPRSDDTKPKEHQRLLPSRPRMQEHSVPCPDKALLYANKACGTDQKQGMMERESAIQQKRSEGKIMLPDESEVIQEYADNTEQPCNKMVQELAQEEPLCQMPARSRSDLPALRSDLAKIYGRRGTKMDQMWFWRTDMLELWSGRKKDE</sequence>
<dbReference type="Proteomes" id="UP000824540">
    <property type="component" value="Unassembled WGS sequence"/>
</dbReference>
<feature type="compositionally biased region" description="Basic and acidic residues" evidence="1">
    <location>
        <begin position="245"/>
        <end position="264"/>
    </location>
</feature>
<protein>
    <submittedName>
        <fullName evidence="2">Uncharacterized protein</fullName>
    </submittedName>
</protein>
<dbReference type="PANTHER" id="PTHR47315">
    <property type="entry name" value="FIBROUS SHEATH INTERACTING PROTEIN 2"/>
    <property type="match status" value="1"/>
</dbReference>
<name>A0A8T2NDX6_9TELE</name>
<keyword evidence="3" id="KW-1185">Reference proteome</keyword>
<accession>A0A8T2NDX6</accession>
<gene>
    <name evidence="2" type="ORF">JZ751_027043</name>
</gene>
<organism evidence="2 3">
    <name type="scientific">Albula glossodonta</name>
    <name type="common">roundjaw bonefish</name>
    <dbReference type="NCBI Taxonomy" id="121402"/>
    <lineage>
        <taxon>Eukaryota</taxon>
        <taxon>Metazoa</taxon>
        <taxon>Chordata</taxon>
        <taxon>Craniata</taxon>
        <taxon>Vertebrata</taxon>
        <taxon>Euteleostomi</taxon>
        <taxon>Actinopterygii</taxon>
        <taxon>Neopterygii</taxon>
        <taxon>Teleostei</taxon>
        <taxon>Albuliformes</taxon>
        <taxon>Albulidae</taxon>
        <taxon>Albula</taxon>
    </lineage>
</organism>
<feature type="region of interest" description="Disordered" evidence="1">
    <location>
        <begin position="1"/>
        <end position="42"/>
    </location>
</feature>
<dbReference type="InterPro" id="IPR038891">
    <property type="entry name" value="FSIP2"/>
</dbReference>
<evidence type="ECO:0000256" key="1">
    <source>
        <dbReference type="SAM" id="MobiDB-lite"/>
    </source>
</evidence>
<feature type="compositionally biased region" description="Polar residues" evidence="1">
    <location>
        <begin position="1"/>
        <end position="16"/>
    </location>
</feature>
<dbReference type="PANTHER" id="PTHR47315:SF3">
    <property type="entry name" value="FIBROUS SHEATH-INTERACTING PROTEIN 2-LIKE"/>
    <property type="match status" value="1"/>
</dbReference>
<evidence type="ECO:0000313" key="2">
    <source>
        <dbReference type="EMBL" id="KAG9338174.1"/>
    </source>
</evidence>
<reference evidence="2" key="1">
    <citation type="thesis" date="2021" institute="BYU ScholarsArchive" country="Provo, UT, USA">
        <title>Applications of and Algorithms for Genome Assembly and Genomic Analyses with an Emphasis on Marine Teleosts.</title>
        <authorList>
            <person name="Pickett B.D."/>
        </authorList>
    </citation>
    <scope>NUCLEOTIDE SEQUENCE</scope>
    <source>
        <strain evidence="2">HI-2016</strain>
    </source>
</reference>
<comment type="caution">
    <text evidence="2">The sequence shown here is derived from an EMBL/GenBank/DDBJ whole genome shotgun (WGS) entry which is preliminary data.</text>
</comment>
<feature type="region of interest" description="Disordered" evidence="1">
    <location>
        <begin position="245"/>
        <end position="276"/>
    </location>
</feature>